<dbReference type="Proteomes" id="UP001579974">
    <property type="component" value="Unassembled WGS sequence"/>
</dbReference>
<dbReference type="InterPro" id="IPR004369">
    <property type="entry name" value="Prolyl-tRNA_editing_YbaK/EbsC"/>
</dbReference>
<dbReference type="PIRSF" id="PIRSF006181">
    <property type="entry name" value="EbsC_YbaK"/>
    <property type="match status" value="1"/>
</dbReference>
<dbReference type="PANTHER" id="PTHR30411">
    <property type="entry name" value="CYTOPLASMIC PROTEIN"/>
    <property type="match status" value="1"/>
</dbReference>
<dbReference type="EC" id="4.2.-.-" evidence="4"/>
<sequence length="157" mass="17156">MATKTTACRILENLRISYQLHEYEWDEQTLDAVTVAEKVGISPSQIFKTLVLRGDKTGVLMACIPGNTELDLKSTAAVSGNKKVEMVPVKDLQTLTGYIRGGVSPLGVRKKYPLYIDKSVQDLDPVSISAGRRGIQIFLNGMDLVRACEATLSAIAR</sequence>
<proteinExistence type="inferred from homology"/>
<dbReference type="InterPro" id="IPR036754">
    <property type="entry name" value="YbaK/aa-tRNA-synt-asso_dom_sf"/>
</dbReference>
<comment type="similarity">
    <text evidence="1 4">Belongs to the prolyl-tRNA editing family. YbaK/EbsC subfamily.</text>
</comment>
<dbReference type="EMBL" id="JBDXSU010000002">
    <property type="protein sequence ID" value="MFB5189115.1"/>
    <property type="molecule type" value="Genomic_DNA"/>
</dbReference>
<keyword evidence="2 4" id="KW-0648">Protein biosynthesis</keyword>
<dbReference type="Pfam" id="PF04073">
    <property type="entry name" value="tRNA_edit"/>
    <property type="match status" value="1"/>
</dbReference>
<evidence type="ECO:0000259" key="5">
    <source>
        <dbReference type="Pfam" id="PF04073"/>
    </source>
</evidence>
<evidence type="ECO:0000313" key="6">
    <source>
        <dbReference type="EMBL" id="MFB5189115.1"/>
    </source>
</evidence>
<name>A0ABV5AA27_9BACL</name>
<evidence type="ECO:0000256" key="1">
    <source>
        <dbReference type="ARBA" id="ARBA00009798"/>
    </source>
</evidence>
<dbReference type="NCBIfam" id="TIGR00011">
    <property type="entry name" value="YbaK_EbsC"/>
    <property type="match status" value="1"/>
</dbReference>
<organism evidence="6 7">
    <name type="scientific">Alicyclobacillus fastidiosus</name>
    <dbReference type="NCBI Taxonomy" id="392011"/>
    <lineage>
        <taxon>Bacteria</taxon>
        <taxon>Bacillati</taxon>
        <taxon>Bacillota</taxon>
        <taxon>Bacilli</taxon>
        <taxon>Bacillales</taxon>
        <taxon>Alicyclobacillaceae</taxon>
        <taxon>Alicyclobacillus</taxon>
    </lineage>
</organism>
<evidence type="ECO:0000256" key="2">
    <source>
        <dbReference type="ARBA" id="ARBA00022917"/>
    </source>
</evidence>
<keyword evidence="7" id="KW-1185">Reference proteome</keyword>
<accession>A0ABV5AA27</accession>
<evidence type="ECO:0000256" key="3">
    <source>
        <dbReference type="ARBA" id="ARBA00023239"/>
    </source>
</evidence>
<comment type="caution">
    <text evidence="6">The sequence shown here is derived from an EMBL/GenBank/DDBJ whole genome shotgun (WGS) entry which is preliminary data.</text>
</comment>
<keyword evidence="3 4" id="KW-0456">Lyase</keyword>
<dbReference type="RefSeq" id="WP_275472740.1">
    <property type="nucleotide sequence ID" value="NZ_CP162940.1"/>
</dbReference>
<dbReference type="SUPFAM" id="SSF55826">
    <property type="entry name" value="YbaK/ProRS associated domain"/>
    <property type="match status" value="1"/>
</dbReference>
<protein>
    <recommendedName>
        <fullName evidence="4">Cys-tRNA(Pro)/Cys-tRNA(Cys) deacylase</fullName>
        <ecNumber evidence="4">4.2.-.-</ecNumber>
    </recommendedName>
</protein>
<evidence type="ECO:0000256" key="4">
    <source>
        <dbReference type="PIRNR" id="PIRNR006181"/>
    </source>
</evidence>
<dbReference type="PANTHER" id="PTHR30411:SF0">
    <property type="entry name" value="CYS-TRNA(PRO)_CYS-TRNA(CYS) DEACYLASE YBAK"/>
    <property type="match status" value="1"/>
</dbReference>
<dbReference type="InterPro" id="IPR007214">
    <property type="entry name" value="YbaK/aa-tRNA-synth-assoc-dom"/>
</dbReference>
<evidence type="ECO:0000313" key="7">
    <source>
        <dbReference type="Proteomes" id="UP001579974"/>
    </source>
</evidence>
<dbReference type="Gene3D" id="3.90.960.10">
    <property type="entry name" value="YbaK/aminoacyl-tRNA synthetase-associated domain"/>
    <property type="match status" value="1"/>
</dbReference>
<feature type="domain" description="YbaK/aminoacyl-tRNA synthetase-associated" evidence="5">
    <location>
        <begin position="27"/>
        <end position="146"/>
    </location>
</feature>
<gene>
    <name evidence="6" type="primary">ybaK</name>
    <name evidence="6" type="ORF">KKP3000_002114</name>
</gene>
<dbReference type="CDD" id="cd00002">
    <property type="entry name" value="YbaK_deacylase"/>
    <property type="match status" value="1"/>
</dbReference>
<reference evidence="6 7" key="1">
    <citation type="journal article" date="2024" name="Int. J. Mol. Sci.">
        <title>Exploration of Alicyclobacillus spp. Genome in Search of Antibiotic Resistance.</title>
        <authorList>
            <person name="Bucka-Kolendo J."/>
            <person name="Kiousi D.E."/>
            <person name="Dekowska A."/>
            <person name="Mikolajczuk-Szczyrba A."/>
            <person name="Karadedos D.M."/>
            <person name="Michael P."/>
            <person name="Galanis A."/>
            <person name="Sokolowska B."/>
        </authorList>
    </citation>
    <scope>NUCLEOTIDE SEQUENCE [LARGE SCALE GENOMIC DNA]</scope>
    <source>
        <strain evidence="6 7">KKP 3000</strain>
    </source>
</reference>